<reference evidence="1 2" key="1">
    <citation type="submission" date="2009-08" db="EMBL/GenBank/DDBJ databases">
        <authorList>
            <person name="Shrivastava S."/>
            <person name="Brinkac L.B."/>
            <person name="Brown J.L."/>
            <person name="Bruce D.B."/>
            <person name="Detter C."/>
            <person name="Green L.D."/>
            <person name="Munk C.A."/>
            <person name="Rogers Y.C."/>
            <person name="Tapia R."/>
            <person name="Sims D.R."/>
            <person name="Smith L.A."/>
            <person name="Smith T.J."/>
            <person name="Sutton G."/>
            <person name="Brettin T."/>
        </authorList>
    </citation>
    <scope>NUCLEOTIDE SEQUENCE [LARGE SCALE GENOMIC DNA]</scope>
    <source>
        <strain evidence="2">E4 str. BoNT E BL5262</strain>
    </source>
</reference>
<dbReference type="RefSeq" id="WP_003413242.1">
    <property type="nucleotide sequence ID" value="NZ_ACOM01000001.1"/>
</dbReference>
<comment type="caution">
    <text evidence="1">The sequence shown here is derived from an EMBL/GenBank/DDBJ whole genome shotgun (WGS) entry which is preliminary data.</text>
</comment>
<dbReference type="AlphaFoldDB" id="C4IBP2"/>
<dbReference type="EMBL" id="ACOM01000001">
    <property type="protein sequence ID" value="EEP56169.1"/>
    <property type="molecule type" value="Genomic_DNA"/>
</dbReference>
<evidence type="ECO:0000313" key="1">
    <source>
        <dbReference type="EMBL" id="EEP56169.1"/>
    </source>
</evidence>
<proteinExistence type="predicted"/>
<protein>
    <submittedName>
        <fullName evidence="1">Uncharacterized protein</fullName>
    </submittedName>
</protein>
<keyword evidence="2" id="KW-1185">Reference proteome</keyword>
<accession>C4IBP2</accession>
<evidence type="ECO:0000313" key="2">
    <source>
        <dbReference type="Proteomes" id="UP000003081"/>
    </source>
</evidence>
<dbReference type="Proteomes" id="UP000003081">
    <property type="component" value="Unassembled WGS sequence"/>
</dbReference>
<organism evidence="1 2">
    <name type="scientific">Clostridium butyricum E4 str. BoNT E BL5262</name>
    <dbReference type="NCBI Taxonomy" id="632245"/>
    <lineage>
        <taxon>Bacteria</taxon>
        <taxon>Bacillati</taxon>
        <taxon>Bacillota</taxon>
        <taxon>Clostridia</taxon>
        <taxon>Eubacteriales</taxon>
        <taxon>Clostridiaceae</taxon>
        <taxon>Clostridium</taxon>
    </lineage>
</organism>
<name>C4IBP2_CLOBU</name>
<dbReference type="HOGENOM" id="CLU_3287266_0_0_9"/>
<gene>
    <name evidence="1" type="ORF">CLP_0461</name>
</gene>
<sequence length="40" mass="4730">MKNKKNKSNKKINIVNSNIKLINIDFKINNNINQNKNVFK</sequence>